<evidence type="ECO:0000259" key="1">
    <source>
        <dbReference type="Pfam" id="PF08448"/>
    </source>
</evidence>
<dbReference type="AlphaFoldDB" id="A0A4R3Z4R4"/>
<dbReference type="InterPro" id="IPR036388">
    <property type="entry name" value="WH-like_DNA-bd_sf"/>
</dbReference>
<sequence length="228" mass="25994">MDNILNNQNVVSTMISIIENLNEPWGIKDAASRHVYMNNAARLYTSTPQNFAIEGKSDRDFPAAWSELAAGFIEHDKLAEQADKSVSVIETDFWYGKNELQPYLSEKIPLKTFTGDCMGTLWNAREIRLLSPMVCIGRKKSSILHTRTDLKIFTKCELDVIFLMLKRLSSKEISKLLEKSVNTITNRISIIYQKADVHSIIQLEEYCKTNNLDNYIPPSLLNKGISFI</sequence>
<dbReference type="SUPFAM" id="SSF46894">
    <property type="entry name" value="C-terminal effector domain of the bipartite response regulators"/>
    <property type="match status" value="1"/>
</dbReference>
<gene>
    <name evidence="2" type="ORF">EDC52_101520</name>
</gene>
<feature type="domain" description="PAS fold-4" evidence="1">
    <location>
        <begin position="19"/>
        <end position="127"/>
    </location>
</feature>
<organism evidence="2 3">
    <name type="scientific">Biostraticola tofi</name>
    <dbReference type="NCBI Taxonomy" id="466109"/>
    <lineage>
        <taxon>Bacteria</taxon>
        <taxon>Pseudomonadati</taxon>
        <taxon>Pseudomonadota</taxon>
        <taxon>Gammaproteobacteria</taxon>
        <taxon>Enterobacterales</taxon>
        <taxon>Bruguierivoracaceae</taxon>
        <taxon>Biostraticola</taxon>
    </lineage>
</organism>
<keyword evidence="3" id="KW-1185">Reference proteome</keyword>
<protein>
    <submittedName>
        <fullName evidence="2">Regulatory LuxR family protein</fullName>
    </submittedName>
</protein>
<comment type="caution">
    <text evidence="2">The sequence shown here is derived from an EMBL/GenBank/DDBJ whole genome shotgun (WGS) entry which is preliminary data.</text>
</comment>
<reference evidence="2 3" key="1">
    <citation type="submission" date="2019-03" db="EMBL/GenBank/DDBJ databases">
        <title>Genomic Encyclopedia of Type Strains, Phase IV (KMG-IV): sequencing the most valuable type-strain genomes for metagenomic binning, comparative biology and taxonomic classification.</title>
        <authorList>
            <person name="Goeker M."/>
        </authorList>
    </citation>
    <scope>NUCLEOTIDE SEQUENCE [LARGE SCALE GENOMIC DNA]</scope>
    <source>
        <strain evidence="2 3">DSM 19580</strain>
    </source>
</reference>
<dbReference type="EMBL" id="SMCR01000001">
    <property type="protein sequence ID" value="TCW00173.1"/>
    <property type="molecule type" value="Genomic_DNA"/>
</dbReference>
<dbReference type="Pfam" id="PF08448">
    <property type="entry name" value="PAS_4"/>
    <property type="match status" value="1"/>
</dbReference>
<evidence type="ECO:0000313" key="2">
    <source>
        <dbReference type="EMBL" id="TCW00173.1"/>
    </source>
</evidence>
<evidence type="ECO:0000313" key="3">
    <source>
        <dbReference type="Proteomes" id="UP000295719"/>
    </source>
</evidence>
<dbReference type="GO" id="GO:0003677">
    <property type="term" value="F:DNA binding"/>
    <property type="evidence" value="ECO:0007669"/>
    <property type="project" value="InterPro"/>
</dbReference>
<dbReference type="GO" id="GO:0006355">
    <property type="term" value="P:regulation of DNA-templated transcription"/>
    <property type="evidence" value="ECO:0007669"/>
    <property type="project" value="InterPro"/>
</dbReference>
<dbReference type="OrthoDB" id="6191871at2"/>
<accession>A0A4R3Z4R4</accession>
<proteinExistence type="predicted"/>
<dbReference type="InterPro" id="IPR013656">
    <property type="entry name" value="PAS_4"/>
</dbReference>
<dbReference type="Gene3D" id="1.10.10.10">
    <property type="entry name" value="Winged helix-like DNA-binding domain superfamily/Winged helix DNA-binding domain"/>
    <property type="match status" value="1"/>
</dbReference>
<dbReference type="InterPro" id="IPR016032">
    <property type="entry name" value="Sig_transdc_resp-reg_C-effctor"/>
</dbReference>
<dbReference type="RefSeq" id="WP_131863700.1">
    <property type="nucleotide sequence ID" value="NZ_SMCR01000001.1"/>
</dbReference>
<name>A0A4R3Z4R4_9GAMM</name>
<dbReference type="Proteomes" id="UP000295719">
    <property type="component" value="Unassembled WGS sequence"/>
</dbReference>